<evidence type="ECO:0000256" key="1">
    <source>
        <dbReference type="ARBA" id="ARBA00022614"/>
    </source>
</evidence>
<dbReference type="PROSITE" id="PS51450">
    <property type="entry name" value="LRR"/>
    <property type="match status" value="4"/>
</dbReference>
<feature type="region of interest" description="Disordered" evidence="7">
    <location>
        <begin position="1083"/>
        <end position="1117"/>
    </location>
</feature>
<evidence type="ECO:0000256" key="8">
    <source>
        <dbReference type="SAM" id="Phobius"/>
    </source>
</evidence>
<name>A0A1Q3F097_CULTA</name>
<evidence type="ECO:0000259" key="10">
    <source>
        <dbReference type="PROSITE" id="PS50835"/>
    </source>
</evidence>
<dbReference type="SMART" id="SM00365">
    <property type="entry name" value="LRR_SD22"/>
    <property type="match status" value="9"/>
</dbReference>
<reference evidence="11" key="1">
    <citation type="submission" date="2017-01" db="EMBL/GenBank/DDBJ databases">
        <title>A deep insight into the sialotranscriptome of adult male and female Cluex tarsalis mosquitoes.</title>
        <authorList>
            <person name="Ribeiro J.M."/>
            <person name="Moreira F."/>
            <person name="Bernard K.A."/>
            <person name="Calvo E."/>
        </authorList>
    </citation>
    <scope>NUCLEOTIDE SEQUENCE</scope>
    <source>
        <strain evidence="11">Kern County</strain>
        <tissue evidence="11">Salivary glands</tissue>
    </source>
</reference>
<dbReference type="InterPro" id="IPR013783">
    <property type="entry name" value="Ig-like_fold"/>
</dbReference>
<keyword evidence="4" id="KW-1015">Disulfide bond</keyword>
<keyword evidence="8" id="KW-1133">Transmembrane helix</keyword>
<feature type="chain" id="PRO_5012207996" evidence="9">
    <location>
        <begin position="30"/>
        <end position="1162"/>
    </location>
</feature>
<feature type="region of interest" description="Disordered" evidence="7">
    <location>
        <begin position="948"/>
        <end position="975"/>
    </location>
</feature>
<dbReference type="InterPro" id="IPR000483">
    <property type="entry name" value="Cys-rich_flank_reg_C"/>
</dbReference>
<dbReference type="FunFam" id="2.60.40.10:FF:002686">
    <property type="entry name" value="Predicted protein"/>
    <property type="match status" value="1"/>
</dbReference>
<feature type="signal peptide" evidence="9">
    <location>
        <begin position="1"/>
        <end position="29"/>
    </location>
</feature>
<accession>A0A1Q3F097</accession>
<dbReference type="InterPro" id="IPR003591">
    <property type="entry name" value="Leu-rich_rpt_typical-subtyp"/>
</dbReference>
<evidence type="ECO:0000256" key="7">
    <source>
        <dbReference type="SAM" id="MobiDB-lite"/>
    </source>
</evidence>
<dbReference type="GO" id="GO:0071944">
    <property type="term" value="C:cell periphery"/>
    <property type="evidence" value="ECO:0007669"/>
    <property type="project" value="UniProtKB-ARBA"/>
</dbReference>
<dbReference type="InterPro" id="IPR050467">
    <property type="entry name" value="LRFN"/>
</dbReference>
<organism evidence="11">
    <name type="scientific">Culex tarsalis</name>
    <name type="common">Encephalitis mosquito</name>
    <dbReference type="NCBI Taxonomy" id="7177"/>
    <lineage>
        <taxon>Eukaryota</taxon>
        <taxon>Metazoa</taxon>
        <taxon>Ecdysozoa</taxon>
        <taxon>Arthropoda</taxon>
        <taxon>Hexapoda</taxon>
        <taxon>Insecta</taxon>
        <taxon>Pterygota</taxon>
        <taxon>Neoptera</taxon>
        <taxon>Endopterygota</taxon>
        <taxon>Diptera</taxon>
        <taxon>Nematocera</taxon>
        <taxon>Culicoidea</taxon>
        <taxon>Culicidae</taxon>
        <taxon>Culicinae</taxon>
        <taxon>Culicini</taxon>
        <taxon>Culex</taxon>
        <taxon>Culex</taxon>
    </lineage>
</organism>
<protein>
    <submittedName>
        <fullName evidence="11">Putative leucine-rich repeat and immunoglobulin-like protein 3</fullName>
    </submittedName>
</protein>
<keyword evidence="1" id="KW-0433">Leucine-rich repeat</keyword>
<feature type="compositionally biased region" description="Low complexity" evidence="7">
    <location>
        <begin position="1087"/>
        <end position="1097"/>
    </location>
</feature>
<dbReference type="AlphaFoldDB" id="A0A1Q3F097"/>
<keyword evidence="3" id="KW-0677">Repeat</keyword>
<dbReference type="InterPro" id="IPR007110">
    <property type="entry name" value="Ig-like_dom"/>
</dbReference>
<evidence type="ECO:0000256" key="6">
    <source>
        <dbReference type="ARBA" id="ARBA00023319"/>
    </source>
</evidence>
<evidence type="ECO:0000256" key="3">
    <source>
        <dbReference type="ARBA" id="ARBA00022737"/>
    </source>
</evidence>
<feature type="domain" description="Ig-like" evidence="10">
    <location>
        <begin position="664"/>
        <end position="750"/>
    </location>
</feature>
<dbReference type="InterPro" id="IPR036179">
    <property type="entry name" value="Ig-like_dom_sf"/>
</dbReference>
<dbReference type="CDD" id="cd00096">
    <property type="entry name" value="Ig"/>
    <property type="match status" value="1"/>
</dbReference>
<feature type="domain" description="Ig-like" evidence="10">
    <location>
        <begin position="469"/>
        <end position="565"/>
    </location>
</feature>
<dbReference type="Pfam" id="PF07679">
    <property type="entry name" value="I-set"/>
    <property type="match status" value="2"/>
</dbReference>
<dbReference type="SMART" id="SM00408">
    <property type="entry name" value="IGc2"/>
    <property type="match status" value="3"/>
</dbReference>
<dbReference type="SMART" id="SM00082">
    <property type="entry name" value="LRRCT"/>
    <property type="match status" value="1"/>
</dbReference>
<feature type="domain" description="Ig-like" evidence="10">
    <location>
        <begin position="570"/>
        <end position="659"/>
    </location>
</feature>
<evidence type="ECO:0000313" key="11">
    <source>
        <dbReference type="EMBL" id="JAV20985.1"/>
    </source>
</evidence>
<evidence type="ECO:0000256" key="5">
    <source>
        <dbReference type="ARBA" id="ARBA00023180"/>
    </source>
</evidence>
<keyword evidence="6" id="KW-0393">Immunoglobulin domain</keyword>
<evidence type="ECO:0000256" key="4">
    <source>
        <dbReference type="ARBA" id="ARBA00023157"/>
    </source>
</evidence>
<dbReference type="PANTHER" id="PTHR45842:SF21">
    <property type="entry name" value="IG-LIKE DOMAIN-CONTAINING PROTEIN"/>
    <property type="match status" value="1"/>
</dbReference>
<evidence type="ECO:0000256" key="9">
    <source>
        <dbReference type="SAM" id="SignalP"/>
    </source>
</evidence>
<keyword evidence="2 9" id="KW-0732">Signal</keyword>
<feature type="compositionally biased region" description="Basic and acidic residues" evidence="7">
    <location>
        <begin position="955"/>
        <end position="966"/>
    </location>
</feature>
<dbReference type="FunFam" id="2.60.40.10:FF:000032">
    <property type="entry name" value="palladin isoform X1"/>
    <property type="match status" value="1"/>
</dbReference>
<dbReference type="PANTHER" id="PTHR45842">
    <property type="entry name" value="SYNAPTIC ADHESION-LIKE MOLECULE SALM"/>
    <property type="match status" value="1"/>
</dbReference>
<proteinExistence type="predicted"/>
<dbReference type="InterPro" id="IPR032675">
    <property type="entry name" value="LRR_dom_sf"/>
</dbReference>
<dbReference type="SMART" id="SM00369">
    <property type="entry name" value="LRR_TYP"/>
    <property type="match status" value="12"/>
</dbReference>
<sequence length="1162" mass="128190">MPRLIAVVGGGISMVLLLLLAVLLPRINGQPDAGAGDGNCPRLCSCLGDVIDCSEKALGALFHIPRWVGNLDLSTNRLGHDAVQSQVSNLNKLQILNINQNNLGRIPRLVGMTNLVRLLLANNGIEAIEVDALAPLTTLRFLDLSRNNIKEVGFGSFPAKNSLQYLNLNFNKLTALTKGTFQRLPLLKRLEINSNLLEEVQSLTFQNLNQLKSLKMNNNKITSLMDGVFHGLTTISMLELNNNSITSIRKGGLFNLTSLTSLALSKNAIVEIEQDGWEFSPRLITLDLSFNRMESIDKYTFEELSQLKVLNLEGNQISAIGEGTFNNTKNLEVLYLGQNKISWTIEDMKGPFFGLSKLEKLFLNANVIKSVSRNAFIGLKSLTLLELSQNNISSIQNNAFKDTIRLNNLIMNSTNLLCDCNLGWFYHWIKDRKDVFQLEAECSYPIWLRGHLIRDLSASNFSCYDSPKPHLIEEPKSQLGIRGTNVSLICKATSTASDTMSFKWKQDNHELPEAVYTVNQLNNANGTVGTTELTIPYIQANGAGKYQCIISNNYGVVYSQKIKITVATYPYFKKTPNDISVQSGRDARLDCSAMGDPKPQIAWEKDGGNDFPAAKDRRMHVMPDEDAFFIKNAQLVDMGVYTCTAESPAGVIRASALLVVFESPTLQKRLESKATELGKSSVLECMASGYPKPVISWFKDGEPIEVTERHFFTVEGQLLIIVETEYEDAGEYECMLENEYGSVRGSMKLTVVEGPEMIHEVHTNAPSDAAVSGHILNDRDIVVIILITIICCAILTSLIWLVVMHRFKKHGGGRRSEHDGMDGGDMDMNANMEVNQQNLIVRSGVGISTTPASYFEFLIPMVQNEATTNVDNDEHSHLTNRCYYTVVPKVPPKVRRNGGESDLDDDLSSKDSGTGGDCGSATGSTNAHRGSQDDLKCMFQTLNRKTAELEEPYPYDEHDPDSDPRLEPPPPIPPINATTAILVHADPEKVVFSDDLPPPIISRMATSQTFPTFVHPSSSGPSSSLVASSMEAAVSTQPPQPNQVQVNKLYQLLIENPRLLEKPVKYRCQSVEGDTLALQQLDEGPVSSSGLGSSGSSTVNRGELGDSKGNLSGQETDLREAVRNSLRSISYKAEQKFVLPEEATSERIAVMCVKVSFIYIRE</sequence>
<dbReference type="InterPro" id="IPR013098">
    <property type="entry name" value="Ig_I-set"/>
</dbReference>
<keyword evidence="8" id="KW-0472">Membrane</keyword>
<keyword evidence="8" id="KW-0812">Transmembrane</keyword>
<feature type="transmembrane region" description="Helical" evidence="8">
    <location>
        <begin position="781"/>
        <end position="803"/>
    </location>
</feature>
<dbReference type="EMBL" id="GFDL01014060">
    <property type="protein sequence ID" value="JAV20985.1"/>
    <property type="molecule type" value="Transcribed_RNA"/>
</dbReference>
<evidence type="ECO:0000256" key="2">
    <source>
        <dbReference type="ARBA" id="ARBA00022729"/>
    </source>
</evidence>
<dbReference type="SUPFAM" id="SSF48726">
    <property type="entry name" value="Immunoglobulin"/>
    <property type="match status" value="3"/>
</dbReference>
<dbReference type="FunFam" id="3.80.10.10:FF:000023">
    <property type="entry name" value="Leucine rich repeats and immunoglobulin like domains 3"/>
    <property type="match status" value="1"/>
</dbReference>
<dbReference type="PROSITE" id="PS50835">
    <property type="entry name" value="IG_LIKE"/>
    <property type="match status" value="3"/>
</dbReference>
<dbReference type="Gene3D" id="2.60.40.10">
    <property type="entry name" value="Immunoglobulins"/>
    <property type="match status" value="3"/>
</dbReference>
<dbReference type="InterPro" id="IPR003598">
    <property type="entry name" value="Ig_sub2"/>
</dbReference>
<dbReference type="FunFam" id="3.80.10.10:FF:001164">
    <property type="entry name" value="GH01279p"/>
    <property type="match status" value="1"/>
</dbReference>
<keyword evidence="5" id="KW-0325">Glycoprotein</keyword>
<dbReference type="Gene3D" id="3.80.10.10">
    <property type="entry name" value="Ribonuclease Inhibitor"/>
    <property type="match status" value="4"/>
</dbReference>
<dbReference type="SMART" id="SM00409">
    <property type="entry name" value="IG"/>
    <property type="match status" value="3"/>
</dbReference>
<dbReference type="Pfam" id="PF13927">
    <property type="entry name" value="Ig_3"/>
    <property type="match status" value="1"/>
</dbReference>
<dbReference type="InterPro" id="IPR003599">
    <property type="entry name" value="Ig_sub"/>
</dbReference>
<dbReference type="InterPro" id="IPR001611">
    <property type="entry name" value="Leu-rich_rpt"/>
</dbReference>
<dbReference type="SUPFAM" id="SSF52058">
    <property type="entry name" value="L domain-like"/>
    <property type="match status" value="1"/>
</dbReference>
<dbReference type="FunFam" id="2.60.40.10:FF:000150">
    <property type="entry name" value="Leucine rich repeats and immunoglobulin like domains 3"/>
    <property type="match status" value="1"/>
</dbReference>
<dbReference type="Pfam" id="PF13855">
    <property type="entry name" value="LRR_8"/>
    <property type="match status" value="4"/>
</dbReference>
<feature type="region of interest" description="Disordered" evidence="7">
    <location>
        <begin position="891"/>
        <end position="931"/>
    </location>
</feature>